<gene>
    <name evidence="6" type="ORF">KDK92_16630</name>
</gene>
<dbReference type="CDD" id="cd01448">
    <property type="entry name" value="TST_Repeat_1"/>
    <property type="match status" value="1"/>
</dbReference>
<dbReference type="InterPro" id="IPR051126">
    <property type="entry name" value="Thiosulfate_sulfurtransferase"/>
</dbReference>
<keyword evidence="7" id="KW-1185">Reference proteome</keyword>
<evidence type="ECO:0000259" key="5">
    <source>
        <dbReference type="PROSITE" id="PS50206"/>
    </source>
</evidence>
<feature type="domain" description="Rhodanese" evidence="5">
    <location>
        <begin position="191"/>
        <end position="309"/>
    </location>
</feature>
<dbReference type="PROSITE" id="PS00683">
    <property type="entry name" value="RHODANESE_2"/>
    <property type="match status" value="1"/>
</dbReference>
<dbReference type="Gene3D" id="3.40.250.10">
    <property type="entry name" value="Rhodanese-like domain"/>
    <property type="match status" value="2"/>
</dbReference>
<dbReference type="InterPro" id="IPR036873">
    <property type="entry name" value="Rhodanese-like_dom_sf"/>
</dbReference>
<dbReference type="SMART" id="SM00450">
    <property type="entry name" value="RHOD"/>
    <property type="match status" value="2"/>
</dbReference>
<dbReference type="PANTHER" id="PTHR43855">
    <property type="entry name" value="THIOSULFATE SULFURTRANSFERASE"/>
    <property type="match status" value="1"/>
</dbReference>
<feature type="signal peptide" evidence="4">
    <location>
        <begin position="1"/>
        <end position="26"/>
    </location>
</feature>
<dbReference type="Pfam" id="PF00581">
    <property type="entry name" value="Rhodanese"/>
    <property type="match status" value="2"/>
</dbReference>
<dbReference type="SUPFAM" id="SSF52821">
    <property type="entry name" value="Rhodanese/Cell cycle control phosphatase"/>
    <property type="match status" value="2"/>
</dbReference>
<proteinExistence type="predicted"/>
<evidence type="ECO:0000256" key="3">
    <source>
        <dbReference type="RuleBase" id="RU000507"/>
    </source>
</evidence>
<accession>A0A9J6P5G8</accession>
<evidence type="ECO:0000256" key="2">
    <source>
        <dbReference type="ARBA" id="ARBA00047549"/>
    </source>
</evidence>
<protein>
    <recommendedName>
        <fullName evidence="3">Sulfurtransferase</fullName>
    </recommendedName>
</protein>
<keyword evidence="3" id="KW-0808">Transferase</keyword>
<dbReference type="EMBL" id="JAGSOJ010000003">
    <property type="protein sequence ID" value="MCM1991361.1"/>
    <property type="molecule type" value="Genomic_DNA"/>
</dbReference>
<sequence>MKKISLLLLATAVILMAVGCSNSDVASEKQLQKEETKVLISAVDAKKMIDEGGKITVLDIRETPDYMSEHIPSSINIWRSDYGSTNYEIAGMRAEKEKMEALLGSLGIDNDTMILLYDNKGGIDGARLFWLLEMYGHEKMALIDGGIQGWKASGLDTTTEKTKITPAEYKFKVDIDESKLATLEDVMAAIDDPNVIILDVRSLEEATGERLMPGAFRKGRIPTSIHLEYKEAINTGEGQDTTFKTVEELKAIYEAKGITTDKTIIPYCQSAVRSAHTTFVLTELLGYENVKNYDGSWVEWSYNKELPIETGEIK</sequence>
<comment type="caution">
    <text evidence="6">The sequence shown here is derived from an EMBL/GenBank/DDBJ whole genome shotgun (WGS) entry which is preliminary data.</text>
</comment>
<evidence type="ECO:0000256" key="4">
    <source>
        <dbReference type="SAM" id="SignalP"/>
    </source>
</evidence>
<dbReference type="InterPro" id="IPR001763">
    <property type="entry name" value="Rhodanese-like_dom"/>
</dbReference>
<dbReference type="GO" id="GO:0004792">
    <property type="term" value="F:thiosulfate-cyanide sulfurtransferase activity"/>
    <property type="evidence" value="ECO:0007669"/>
    <property type="project" value="UniProtKB-EC"/>
</dbReference>
<feature type="chain" id="PRO_5039941047" description="Sulfurtransferase" evidence="4">
    <location>
        <begin position="27"/>
        <end position="314"/>
    </location>
</feature>
<dbReference type="InterPro" id="IPR001307">
    <property type="entry name" value="Thiosulphate_STrfase_CS"/>
</dbReference>
<dbReference type="PROSITE" id="PS50206">
    <property type="entry name" value="RHODANESE_3"/>
    <property type="match status" value="2"/>
</dbReference>
<reference evidence="6" key="1">
    <citation type="journal article" date="2021" name="mSystems">
        <title>Bacteria and Archaea Synergistically Convert Glycine Betaine to Biogenic Methane in the Formosa Cold Seep of the South China Sea.</title>
        <authorList>
            <person name="Li L."/>
            <person name="Zhang W."/>
            <person name="Zhang S."/>
            <person name="Song L."/>
            <person name="Sun Q."/>
            <person name="Zhang H."/>
            <person name="Xiang H."/>
            <person name="Dong X."/>
        </authorList>
    </citation>
    <scope>NUCLEOTIDE SEQUENCE</scope>
    <source>
        <strain evidence="6">ZWT</strain>
    </source>
</reference>
<feature type="domain" description="Rhodanese" evidence="5">
    <location>
        <begin position="51"/>
        <end position="159"/>
    </location>
</feature>
<keyword evidence="4" id="KW-0732">Signal</keyword>
<name>A0A9J6P5G8_9CLOT</name>
<dbReference type="Proteomes" id="UP001056429">
    <property type="component" value="Unassembled WGS sequence"/>
</dbReference>
<dbReference type="PROSITE" id="PS51257">
    <property type="entry name" value="PROKAR_LIPOPROTEIN"/>
    <property type="match status" value="1"/>
</dbReference>
<dbReference type="CDD" id="cd01449">
    <property type="entry name" value="TST_Repeat_2"/>
    <property type="match status" value="1"/>
</dbReference>
<dbReference type="RefSeq" id="WP_250860468.1">
    <property type="nucleotide sequence ID" value="NZ_JAGSOJ010000003.1"/>
</dbReference>
<organism evidence="6 7">
    <name type="scientific">Oceanirhabdus seepicola</name>
    <dbReference type="NCBI Taxonomy" id="2828781"/>
    <lineage>
        <taxon>Bacteria</taxon>
        <taxon>Bacillati</taxon>
        <taxon>Bacillota</taxon>
        <taxon>Clostridia</taxon>
        <taxon>Eubacteriales</taxon>
        <taxon>Clostridiaceae</taxon>
        <taxon>Oceanirhabdus</taxon>
    </lineage>
</organism>
<reference evidence="6" key="2">
    <citation type="submission" date="2021-04" db="EMBL/GenBank/DDBJ databases">
        <authorList>
            <person name="Dong X."/>
        </authorList>
    </citation>
    <scope>NUCLEOTIDE SEQUENCE</scope>
    <source>
        <strain evidence="6">ZWT</strain>
    </source>
</reference>
<comment type="catalytic activity">
    <reaction evidence="2">
        <text>thiosulfate + hydrogen cyanide = thiocyanate + sulfite + 2 H(+)</text>
        <dbReference type="Rhea" id="RHEA:16881"/>
        <dbReference type="ChEBI" id="CHEBI:15378"/>
        <dbReference type="ChEBI" id="CHEBI:17359"/>
        <dbReference type="ChEBI" id="CHEBI:18022"/>
        <dbReference type="ChEBI" id="CHEBI:18407"/>
        <dbReference type="ChEBI" id="CHEBI:33542"/>
        <dbReference type="EC" id="2.8.1.1"/>
    </reaction>
</comment>
<keyword evidence="1" id="KW-0677">Repeat</keyword>
<dbReference type="AlphaFoldDB" id="A0A9J6P5G8"/>
<evidence type="ECO:0000313" key="6">
    <source>
        <dbReference type="EMBL" id="MCM1991361.1"/>
    </source>
</evidence>
<evidence type="ECO:0000313" key="7">
    <source>
        <dbReference type="Proteomes" id="UP001056429"/>
    </source>
</evidence>
<dbReference type="PANTHER" id="PTHR43855:SF1">
    <property type="entry name" value="THIOSULFATE SULFURTRANSFERASE"/>
    <property type="match status" value="1"/>
</dbReference>
<evidence type="ECO:0000256" key="1">
    <source>
        <dbReference type="ARBA" id="ARBA00022737"/>
    </source>
</evidence>